<dbReference type="OrthoDB" id="9814826at2"/>
<dbReference type="Pfam" id="PF03551">
    <property type="entry name" value="PadR"/>
    <property type="match status" value="1"/>
</dbReference>
<dbReference type="InterPro" id="IPR036388">
    <property type="entry name" value="WH-like_DNA-bd_sf"/>
</dbReference>
<evidence type="ECO:0000313" key="3">
    <source>
        <dbReference type="EMBL" id="EAU44803.1"/>
    </source>
</evidence>
<dbReference type="InterPro" id="IPR036390">
    <property type="entry name" value="WH_DNA-bd_sf"/>
</dbReference>
<dbReference type="AlphaFoldDB" id="Q0FKV2"/>
<dbReference type="PANTHER" id="PTHR43252:SF7">
    <property type="entry name" value="TRANSCRIPTIONAL REGULATOR YQJI"/>
    <property type="match status" value="1"/>
</dbReference>
<dbReference type="EMBL" id="AATQ01000037">
    <property type="protein sequence ID" value="EAU44803.1"/>
    <property type="molecule type" value="Genomic_DNA"/>
</dbReference>
<keyword evidence="4" id="KW-1185">Reference proteome</keyword>
<dbReference type="eggNOG" id="COG1695">
    <property type="taxonomic scope" value="Bacteria"/>
</dbReference>
<dbReference type="Gene3D" id="1.10.10.10">
    <property type="entry name" value="Winged helix-like DNA-binding domain superfamily/Winged helix DNA-binding domain"/>
    <property type="match status" value="1"/>
</dbReference>
<proteinExistence type="predicted"/>
<protein>
    <submittedName>
        <fullName evidence="3">Transcriptional Regulator, PadR-like family protein</fullName>
    </submittedName>
</protein>
<dbReference type="InterPro" id="IPR005149">
    <property type="entry name" value="Tscrpt_reg_PadR_N"/>
</dbReference>
<accession>Q0FKV2</accession>
<reference evidence="3 4" key="1">
    <citation type="journal article" date="2010" name="J. Bacteriol.">
        <title>Genome sequences of Pelagibaca bermudensis HTCC2601T and Maritimibacter alkaliphilus HTCC2654T, the type strains of two marine Roseobacter genera.</title>
        <authorList>
            <person name="Thrash J.C."/>
            <person name="Cho J.C."/>
            <person name="Ferriera S."/>
            <person name="Johnson J."/>
            <person name="Vergin K.L."/>
            <person name="Giovannoni S.J."/>
        </authorList>
    </citation>
    <scope>NUCLEOTIDE SEQUENCE [LARGE SCALE GENOMIC DNA]</scope>
    <source>
        <strain evidence="4">DSM 26914 / JCM 13377 / KCTC 12554 / HTCC2601</strain>
    </source>
</reference>
<dbReference type="SUPFAM" id="SSF46785">
    <property type="entry name" value="Winged helix' DNA-binding domain"/>
    <property type="match status" value="1"/>
</dbReference>
<sequence>MKRKPSGPARPHAKPSSERHKGPAKRGPRRLFEYGELRLLILAMIAQSPRHGYEIIKAIEERFNGGYCPSPGVIYPSLSWLEEMGYIAVEPDENARKLSRITAEGAAFIEANRTAADELLTRTIPPNHRANAPEEIVAAMDDIKLALRQRLAACGNDASVIEALTETLRKTAQEIASGAN</sequence>
<evidence type="ECO:0000313" key="4">
    <source>
        <dbReference type="Proteomes" id="UP000006230"/>
    </source>
</evidence>
<evidence type="ECO:0000259" key="2">
    <source>
        <dbReference type="Pfam" id="PF03551"/>
    </source>
</evidence>
<feature type="domain" description="Transcription regulator PadR N-terminal" evidence="2">
    <location>
        <begin position="41"/>
        <end position="110"/>
    </location>
</feature>
<dbReference type="PANTHER" id="PTHR43252">
    <property type="entry name" value="TRANSCRIPTIONAL REGULATOR YQJI"/>
    <property type="match status" value="1"/>
</dbReference>
<dbReference type="RefSeq" id="WP_007799539.1">
    <property type="nucleotide sequence ID" value="NZ_DS022276.1"/>
</dbReference>
<dbReference type="STRING" id="314265.R2601_22207"/>
<dbReference type="HOGENOM" id="CLU_063440_1_0_5"/>
<gene>
    <name evidence="3" type="ORF">R2601_22207</name>
</gene>
<organism evidence="3 4">
    <name type="scientific">Salipiger bermudensis (strain DSM 26914 / JCM 13377 / KCTC 12554 / HTCC2601)</name>
    <name type="common">Pelagibaca bermudensis</name>
    <dbReference type="NCBI Taxonomy" id="314265"/>
    <lineage>
        <taxon>Bacteria</taxon>
        <taxon>Pseudomonadati</taxon>
        <taxon>Pseudomonadota</taxon>
        <taxon>Alphaproteobacteria</taxon>
        <taxon>Rhodobacterales</taxon>
        <taxon>Roseobacteraceae</taxon>
        <taxon>Salipiger</taxon>
    </lineage>
</organism>
<name>Q0FKV2_SALBH</name>
<evidence type="ECO:0000256" key="1">
    <source>
        <dbReference type="SAM" id="MobiDB-lite"/>
    </source>
</evidence>
<comment type="caution">
    <text evidence="3">The sequence shown here is derived from an EMBL/GenBank/DDBJ whole genome shotgun (WGS) entry which is preliminary data.</text>
</comment>
<feature type="region of interest" description="Disordered" evidence="1">
    <location>
        <begin position="1"/>
        <end position="27"/>
    </location>
</feature>
<dbReference type="Proteomes" id="UP000006230">
    <property type="component" value="Unassembled WGS sequence"/>
</dbReference>